<keyword evidence="2" id="KW-0378">Hydrolase</keyword>
<evidence type="ECO:0000313" key="8">
    <source>
        <dbReference type="Proteomes" id="UP000076078"/>
    </source>
</evidence>
<dbReference type="Proteomes" id="UP000076078">
    <property type="component" value="Unassembled WGS sequence"/>
</dbReference>
<evidence type="ECO:0000313" key="7">
    <source>
        <dbReference type="EMBL" id="KYQ93080.1"/>
    </source>
</evidence>
<evidence type="ECO:0000256" key="4">
    <source>
        <dbReference type="ARBA" id="ARBA00022840"/>
    </source>
</evidence>
<dbReference type="OrthoDB" id="64767at2759"/>
<dbReference type="Pfam" id="PF00270">
    <property type="entry name" value="DEAD"/>
    <property type="match status" value="1"/>
</dbReference>
<proteinExistence type="predicted"/>
<dbReference type="GO" id="GO:0004386">
    <property type="term" value="F:helicase activity"/>
    <property type="evidence" value="ECO:0007669"/>
    <property type="project" value="UniProtKB-KW"/>
</dbReference>
<evidence type="ECO:0000259" key="6">
    <source>
        <dbReference type="PROSITE" id="PS51194"/>
    </source>
</evidence>
<dbReference type="PANTHER" id="PTHR44533">
    <property type="entry name" value="DEAD/H RNA HELICASE, PUTATIVE-RELATED"/>
    <property type="match status" value="1"/>
</dbReference>
<dbReference type="InterPro" id="IPR014001">
    <property type="entry name" value="Helicase_ATP-bd"/>
</dbReference>
<dbReference type="EMBL" id="LODT01000028">
    <property type="protein sequence ID" value="KYQ93080.1"/>
    <property type="molecule type" value="Genomic_DNA"/>
</dbReference>
<dbReference type="STRING" id="361077.A0A151ZGS8"/>
<evidence type="ECO:0000259" key="5">
    <source>
        <dbReference type="PROSITE" id="PS51192"/>
    </source>
</evidence>
<dbReference type="InterPro" id="IPR052431">
    <property type="entry name" value="SKI2_subfamily_helicases"/>
</dbReference>
<dbReference type="PANTHER" id="PTHR44533:SF4">
    <property type="entry name" value="DEAD_H RNA HELICASE, PUTATIVE-RELATED"/>
    <property type="match status" value="1"/>
</dbReference>
<dbReference type="PROSITE" id="PS51194">
    <property type="entry name" value="HELICASE_CTER"/>
    <property type="match status" value="1"/>
</dbReference>
<dbReference type="InterPro" id="IPR059032">
    <property type="entry name" value="WHD_DDX60"/>
</dbReference>
<dbReference type="Pfam" id="PF00271">
    <property type="entry name" value="Helicase_C"/>
    <property type="match status" value="1"/>
</dbReference>
<gene>
    <name evidence="7" type="ORF">DLAC_05701</name>
</gene>
<sequence>MFLSTEYFSHFVDLSCCKFRGSNITSFIYSFKRSKISTIDQLKRELVNLLDDTVIDEKKKQDILFSKSNLQWIRNNHQEYNCRDLLLFGAIDACQKSNDKIPLSLLKELCIYMVLMEDLPVQERSFDLVNSVPLIYHPIIFKNLEYLSKIVKYFIPLLLEIRSLKGQQLFNVDLLDGKFLIFISLLIQRYKITEILDQNQMERLHSKIGDLGQLIDQNIDLQFKDQSSITPEIAVEVLDSISKQTQLNNSIEFPKYQIDSDFVREVVGDVQDQLEFQEDDSIFADFEEENEYFAVSHTHVISLLKNLPDAFQTKLREEWVAKKKYSEKAKQGAAAKYFRNSESLFDPSKKTLITELYSAQVEQKKEKVNYQVTKQTMKNLQLKKKDAVKVKLDDKLKQQKEYIGRLVRKHNDVLAIIKVLQSEIPQYPQQEFIKVYQIALDKIFENYQSENPQHRLSLYQLIQQILRLFDSGYFVYNTKDEYIPKFVDSMYHCSTKLELFDLSDYIDQRFQLTYGNYDPSFDQNHSSVCYQMKHSHDTLVRSTGSSKDPRVKHFEPDDWQKSLLDIVDRNESALICAPTSSGKTFISFYCFEKILRESNDGIVVYVSPTKALVNQMYAEVIGRYEKNYVNIVGNDRAAKYRMAGIFTRDYRVDYDKCQVLITVPQCLDLLFLSITSSDWLHKVKYVIFDEVHLISSEPIWEQLLLINPAPFLALSATIGNLEEFHHWLKEINPERKVELIKTENRFNDLKFYQYNHSDSTIVPHHPFSTLKMKKDTSSLNLLSEESLELYNVMVKRFGGNDPEISYLDPLKFFSKTKNKEYNLKKEQLKDYQNLLKQVFNKRLSHPGADSIIHVDFPDLGLKGEKNWKRDIPKFIEQLKEQNLLPAIVFFFSRDGCEKLAQAVKHSIDRKNYDPKRQSKIRVLQSEIDKLKEEIRVCKPSTDDEIFEELDRLCSQLALLTNRKPEYGTIMREDIYDPKNKLENHHLMGALMEGVAVHHSGLQKEYVENVEILFRKKKIQVAFATSSLALGVNLPCKTVVIAGESPYNNPLMFRQMSGRAGRRGYEPRGHVISLGLSENRMNSLVNSKLSNILGNTVLTPSLVLRLFCRFNFIQFEDKSKQEEYSQTLINCTKRILEKSFYLTNEPLQNQLLFLFSTDYIYRNGYLNPRGQAIGYSGIITHLSYLEPVNFIFVDLIRAGVFEKFTGDNKYDEVEILKILAFLFCRENLPNIIPMRSSSLISLPELPEYLAKVYQENNMKLVKTLVPYLLSMQDITGSQDLMPLSKDLSNQLTITRPISNNWKNIHNKFIEDPKLIKGVKSLLGSTNNISSLKKLEYSLPLDSYMDFNTLPLIHHEPSRTNSYLVDFYKHKQLKTIIKDNRIKDGNIFTNLKDFVMTLKTISAALQIQDPDKPVTLAFVRLSQKYIELFKNNYN</sequence>
<dbReference type="FunCoup" id="A0A151ZGS8">
    <property type="interactions" value="46"/>
</dbReference>
<evidence type="ECO:0000256" key="3">
    <source>
        <dbReference type="ARBA" id="ARBA00022806"/>
    </source>
</evidence>
<dbReference type="Pfam" id="PF26076">
    <property type="entry name" value="WHD_DDX60"/>
    <property type="match status" value="1"/>
</dbReference>
<dbReference type="GO" id="GO:0003676">
    <property type="term" value="F:nucleic acid binding"/>
    <property type="evidence" value="ECO:0007669"/>
    <property type="project" value="InterPro"/>
</dbReference>
<dbReference type="InterPro" id="IPR001650">
    <property type="entry name" value="Helicase_C-like"/>
</dbReference>
<dbReference type="GO" id="GO:0016787">
    <property type="term" value="F:hydrolase activity"/>
    <property type="evidence" value="ECO:0007669"/>
    <property type="project" value="UniProtKB-KW"/>
</dbReference>
<comment type="caution">
    <text evidence="7">The sequence shown here is derived from an EMBL/GenBank/DDBJ whole genome shotgun (WGS) entry which is preliminary data.</text>
</comment>
<dbReference type="OMA" id="HTENEYA"/>
<dbReference type="InterPro" id="IPR027417">
    <property type="entry name" value="P-loop_NTPase"/>
</dbReference>
<evidence type="ECO:0000256" key="1">
    <source>
        <dbReference type="ARBA" id="ARBA00022741"/>
    </source>
</evidence>
<reference evidence="7 8" key="1">
    <citation type="submission" date="2015-12" db="EMBL/GenBank/DDBJ databases">
        <title>Dictyostelia acquired genes for synthesis and detection of signals that induce cell-type specialization by lateral gene transfer from prokaryotes.</title>
        <authorList>
            <person name="Gloeckner G."/>
            <person name="Schaap P."/>
        </authorList>
    </citation>
    <scope>NUCLEOTIDE SEQUENCE [LARGE SCALE GENOMIC DNA]</scope>
    <source>
        <strain evidence="7 8">TK</strain>
    </source>
</reference>
<accession>A0A151ZGS8</accession>
<dbReference type="InParanoid" id="A0A151ZGS8"/>
<feature type="domain" description="Helicase C-terminal" evidence="6">
    <location>
        <begin position="948"/>
        <end position="1103"/>
    </location>
</feature>
<dbReference type="SMART" id="SM00490">
    <property type="entry name" value="HELICc"/>
    <property type="match status" value="1"/>
</dbReference>
<organism evidence="7 8">
    <name type="scientific">Tieghemostelium lacteum</name>
    <name type="common">Slime mold</name>
    <name type="synonym">Dictyostelium lacteum</name>
    <dbReference type="NCBI Taxonomy" id="361077"/>
    <lineage>
        <taxon>Eukaryota</taxon>
        <taxon>Amoebozoa</taxon>
        <taxon>Evosea</taxon>
        <taxon>Eumycetozoa</taxon>
        <taxon>Dictyostelia</taxon>
        <taxon>Dictyosteliales</taxon>
        <taxon>Raperosteliaceae</taxon>
        <taxon>Tieghemostelium</taxon>
    </lineage>
</organism>
<evidence type="ECO:0000256" key="2">
    <source>
        <dbReference type="ARBA" id="ARBA00022801"/>
    </source>
</evidence>
<dbReference type="InterPro" id="IPR011545">
    <property type="entry name" value="DEAD/DEAH_box_helicase_dom"/>
</dbReference>
<dbReference type="SUPFAM" id="SSF52540">
    <property type="entry name" value="P-loop containing nucleoside triphosphate hydrolases"/>
    <property type="match status" value="1"/>
</dbReference>
<protein>
    <submittedName>
        <fullName evidence="7">Putative RNA helicase of the SKI2 subfamily</fullName>
    </submittedName>
</protein>
<keyword evidence="4" id="KW-0067">ATP-binding</keyword>
<keyword evidence="8" id="KW-1185">Reference proteome</keyword>
<dbReference type="SMART" id="SM00487">
    <property type="entry name" value="DEXDc"/>
    <property type="match status" value="1"/>
</dbReference>
<dbReference type="GO" id="GO:0005524">
    <property type="term" value="F:ATP binding"/>
    <property type="evidence" value="ECO:0007669"/>
    <property type="project" value="UniProtKB-KW"/>
</dbReference>
<dbReference type="FunFam" id="3.40.50.300:FF:001039">
    <property type="entry name" value="ATP-dependent RNA helicase DDX60"/>
    <property type="match status" value="1"/>
</dbReference>
<dbReference type="PROSITE" id="PS51192">
    <property type="entry name" value="HELICASE_ATP_BIND_1"/>
    <property type="match status" value="1"/>
</dbReference>
<name>A0A151ZGS8_TIELA</name>
<keyword evidence="3 7" id="KW-0347">Helicase</keyword>
<keyword evidence="1" id="KW-0547">Nucleotide-binding</keyword>
<feature type="domain" description="Helicase ATP-binding" evidence="5">
    <location>
        <begin position="564"/>
        <end position="736"/>
    </location>
</feature>
<dbReference type="Gene3D" id="3.40.50.300">
    <property type="entry name" value="P-loop containing nucleotide triphosphate hydrolases"/>
    <property type="match status" value="2"/>
</dbReference>
<dbReference type="GO" id="GO:0005737">
    <property type="term" value="C:cytoplasm"/>
    <property type="evidence" value="ECO:0007669"/>
    <property type="project" value="TreeGrafter"/>
</dbReference>